<reference evidence="5" key="1">
    <citation type="journal article" date="2019" name="Int. J. Syst. Evol. Microbiol.">
        <title>The Global Catalogue of Microorganisms (GCM) 10K type strain sequencing project: providing services to taxonomists for standard genome sequencing and annotation.</title>
        <authorList>
            <consortium name="The Broad Institute Genomics Platform"/>
            <consortium name="The Broad Institute Genome Sequencing Center for Infectious Disease"/>
            <person name="Wu L."/>
            <person name="Ma J."/>
        </authorList>
    </citation>
    <scope>NUCLEOTIDE SEQUENCE [LARGE SCALE GENOMIC DNA]</scope>
    <source>
        <strain evidence="5">KCTC 52298</strain>
    </source>
</reference>
<feature type="domain" description="Protein FecR C-terminal" evidence="3">
    <location>
        <begin position="326"/>
        <end position="390"/>
    </location>
</feature>
<dbReference type="PANTHER" id="PTHR30273">
    <property type="entry name" value="PERIPLASMIC SIGNAL SENSOR AND SIGMA FACTOR ACTIVATOR FECR-RELATED"/>
    <property type="match status" value="1"/>
</dbReference>
<name>A0ABW5L6A7_9SPHI</name>
<comment type="caution">
    <text evidence="4">The sequence shown here is derived from an EMBL/GenBank/DDBJ whole genome shotgun (WGS) entry which is preliminary data.</text>
</comment>
<dbReference type="Gene3D" id="3.55.50.30">
    <property type="match status" value="1"/>
</dbReference>
<evidence type="ECO:0000313" key="4">
    <source>
        <dbReference type="EMBL" id="MFD2556269.1"/>
    </source>
</evidence>
<protein>
    <submittedName>
        <fullName evidence="4">FecR family protein</fullName>
    </submittedName>
</protein>
<evidence type="ECO:0000259" key="2">
    <source>
        <dbReference type="Pfam" id="PF04773"/>
    </source>
</evidence>
<dbReference type="InterPro" id="IPR032508">
    <property type="entry name" value="FecR_C"/>
</dbReference>
<feature type="domain" description="FecR protein" evidence="2">
    <location>
        <begin position="186"/>
        <end position="281"/>
    </location>
</feature>
<evidence type="ECO:0000256" key="1">
    <source>
        <dbReference type="SAM" id="Phobius"/>
    </source>
</evidence>
<organism evidence="4 5">
    <name type="scientific">Sphingobacterium tabacisoli</name>
    <dbReference type="NCBI Taxonomy" id="2044855"/>
    <lineage>
        <taxon>Bacteria</taxon>
        <taxon>Pseudomonadati</taxon>
        <taxon>Bacteroidota</taxon>
        <taxon>Sphingobacteriia</taxon>
        <taxon>Sphingobacteriales</taxon>
        <taxon>Sphingobacteriaceae</taxon>
        <taxon>Sphingobacterium</taxon>
    </lineage>
</organism>
<evidence type="ECO:0000259" key="3">
    <source>
        <dbReference type="Pfam" id="PF16344"/>
    </source>
</evidence>
<dbReference type="Pfam" id="PF04773">
    <property type="entry name" value="FecR"/>
    <property type="match status" value="1"/>
</dbReference>
<dbReference type="InterPro" id="IPR006860">
    <property type="entry name" value="FecR"/>
</dbReference>
<dbReference type="EMBL" id="JBHULD010000018">
    <property type="protein sequence ID" value="MFD2556269.1"/>
    <property type="molecule type" value="Genomic_DNA"/>
</dbReference>
<keyword evidence="1" id="KW-0472">Membrane</keyword>
<accession>A0ABW5L6A7</accession>
<feature type="transmembrane region" description="Helical" evidence="1">
    <location>
        <begin position="92"/>
        <end position="114"/>
    </location>
</feature>
<keyword evidence="5" id="KW-1185">Reference proteome</keyword>
<keyword evidence="1" id="KW-1133">Transmembrane helix</keyword>
<evidence type="ECO:0000313" key="5">
    <source>
        <dbReference type="Proteomes" id="UP001597440"/>
    </source>
</evidence>
<keyword evidence="1" id="KW-0812">Transmembrane</keyword>
<dbReference type="Pfam" id="PF16344">
    <property type="entry name" value="FecR_C"/>
    <property type="match status" value="1"/>
</dbReference>
<dbReference type="RefSeq" id="WP_210352663.1">
    <property type="nucleotide sequence ID" value="NZ_JAEQMU010000001.1"/>
</dbReference>
<dbReference type="PANTHER" id="PTHR30273:SF2">
    <property type="entry name" value="PROTEIN FECR"/>
    <property type="match status" value="1"/>
</dbReference>
<proteinExistence type="predicted"/>
<dbReference type="Proteomes" id="UP001597440">
    <property type="component" value="Unassembled WGS sequence"/>
</dbReference>
<dbReference type="InterPro" id="IPR012373">
    <property type="entry name" value="Ferrdict_sens_TM"/>
</dbReference>
<gene>
    <name evidence="4" type="ORF">ACFSQW_17880</name>
</gene>
<sequence>METIETALRISYLINAHLRGTISDIEEQELQKWLTSKADNRAHFDSTYQQDILQQKMQDYQHVDKASVWRKTSDKIQNELEQQPKNKNLRQLFQKITTAAAAVLLLSLGTYYILLRQPDTQQQNEIAQTEIADLPAGTNRAILTLENGQSIDLSEQETGIVMNGESITYKDGSPILSRPEESQTLTLHTPKGGRYELTLSDGTKVWLNAASTLRYPARFNGQERRVQLDGEAYFEVAHQSNSTFKVASSVQEVSVLGTHFNVKAYTDEPLITTTLLEGSVRVINTAAQASSALLKPGQQSTLSSSGQLKVSTASTEDAIAWKENIFVFHHTGLQTILLELSRWYNFNIDIHTIPNNELYGEIPKDLPLSEVLKVLSDISGYRFKLIKDETTKEERRLLLINN</sequence>
<dbReference type="Gene3D" id="2.60.120.1440">
    <property type="match status" value="1"/>
</dbReference>